<accession>A0A4R6JTR9</accession>
<dbReference type="EMBL" id="SNWR01000001">
    <property type="protein sequence ID" value="TDO39527.1"/>
    <property type="molecule type" value="Genomic_DNA"/>
</dbReference>
<evidence type="ECO:0000313" key="2">
    <source>
        <dbReference type="Proteomes" id="UP000294901"/>
    </source>
</evidence>
<evidence type="ECO:0000313" key="1">
    <source>
        <dbReference type="EMBL" id="TDO39527.1"/>
    </source>
</evidence>
<keyword evidence="2" id="KW-1185">Reference proteome</keyword>
<comment type="caution">
    <text evidence="1">The sequence shown here is derived from an EMBL/GenBank/DDBJ whole genome shotgun (WGS) entry which is preliminary data.</text>
</comment>
<name>A0A4R6JTR9_9ACTN</name>
<dbReference type="Proteomes" id="UP000294901">
    <property type="component" value="Unassembled WGS sequence"/>
</dbReference>
<gene>
    <name evidence="1" type="ORF">C8E87_3218</name>
</gene>
<organism evidence="1 2">
    <name type="scientific">Paractinoplanes brasiliensis</name>
    <dbReference type="NCBI Taxonomy" id="52695"/>
    <lineage>
        <taxon>Bacteria</taxon>
        <taxon>Bacillati</taxon>
        <taxon>Actinomycetota</taxon>
        <taxon>Actinomycetes</taxon>
        <taxon>Micromonosporales</taxon>
        <taxon>Micromonosporaceae</taxon>
        <taxon>Paractinoplanes</taxon>
    </lineage>
</organism>
<protein>
    <submittedName>
        <fullName evidence="1">Uncharacterized protein</fullName>
    </submittedName>
</protein>
<sequence>MDPHELRKQVMRKTRYGLNVVALERDLVPPEGPLDVALTNGLAAIVASEFPGEERDSKGRMYAASKLLEILEGKGKNFDFTTLREILEITQPLRHARADDEWIPLYRRHLKALTDLDDEPALQALSLARQASGVESLLRQLYENAAMDAADRQGLLPDEDFQPQVEFESCDECGRSTFLPSGFDDYGGTSTVGQCFACGYERDAETAGEMAVNTLWDQRYEKS</sequence>
<proteinExistence type="predicted"/>
<dbReference type="OrthoDB" id="4522054at2"/>
<dbReference type="AlphaFoldDB" id="A0A4R6JTR9"/>
<dbReference type="RefSeq" id="WP_133873842.1">
    <property type="nucleotide sequence ID" value="NZ_BOMD01000054.1"/>
</dbReference>
<reference evidence="1 2" key="1">
    <citation type="submission" date="2019-03" db="EMBL/GenBank/DDBJ databases">
        <title>Sequencing the genomes of 1000 actinobacteria strains.</title>
        <authorList>
            <person name="Klenk H.-P."/>
        </authorList>
    </citation>
    <scope>NUCLEOTIDE SEQUENCE [LARGE SCALE GENOMIC DNA]</scope>
    <source>
        <strain evidence="1 2">DSM 43805</strain>
    </source>
</reference>